<name>A0AAE1U114_9EUCA</name>
<dbReference type="EMBL" id="JAWZYT010002749">
    <property type="protein sequence ID" value="KAK4302330.1"/>
    <property type="molecule type" value="Genomic_DNA"/>
</dbReference>
<proteinExistence type="predicted"/>
<reference evidence="1" key="1">
    <citation type="submission" date="2023-11" db="EMBL/GenBank/DDBJ databases">
        <title>Genome assemblies of two species of porcelain crab, Petrolisthes cinctipes and Petrolisthes manimaculis (Anomura: Porcellanidae).</title>
        <authorList>
            <person name="Angst P."/>
        </authorList>
    </citation>
    <scope>NUCLEOTIDE SEQUENCE</scope>
    <source>
        <strain evidence="1">PB745_02</strain>
        <tissue evidence="1">Gill</tissue>
    </source>
</reference>
<protein>
    <submittedName>
        <fullName evidence="1">Uncharacterized protein</fullName>
    </submittedName>
</protein>
<comment type="caution">
    <text evidence="1">The sequence shown here is derived from an EMBL/GenBank/DDBJ whole genome shotgun (WGS) entry which is preliminary data.</text>
</comment>
<gene>
    <name evidence="1" type="ORF">Pmani_025580</name>
</gene>
<dbReference type="Proteomes" id="UP001292094">
    <property type="component" value="Unassembled WGS sequence"/>
</dbReference>
<dbReference type="AlphaFoldDB" id="A0AAE1U114"/>
<evidence type="ECO:0000313" key="1">
    <source>
        <dbReference type="EMBL" id="KAK4302330.1"/>
    </source>
</evidence>
<accession>A0AAE1U114</accession>
<keyword evidence="2" id="KW-1185">Reference proteome</keyword>
<organism evidence="1 2">
    <name type="scientific">Petrolisthes manimaculis</name>
    <dbReference type="NCBI Taxonomy" id="1843537"/>
    <lineage>
        <taxon>Eukaryota</taxon>
        <taxon>Metazoa</taxon>
        <taxon>Ecdysozoa</taxon>
        <taxon>Arthropoda</taxon>
        <taxon>Crustacea</taxon>
        <taxon>Multicrustacea</taxon>
        <taxon>Malacostraca</taxon>
        <taxon>Eumalacostraca</taxon>
        <taxon>Eucarida</taxon>
        <taxon>Decapoda</taxon>
        <taxon>Pleocyemata</taxon>
        <taxon>Anomura</taxon>
        <taxon>Galatheoidea</taxon>
        <taxon>Porcellanidae</taxon>
        <taxon>Petrolisthes</taxon>
    </lineage>
</organism>
<evidence type="ECO:0000313" key="2">
    <source>
        <dbReference type="Proteomes" id="UP001292094"/>
    </source>
</evidence>
<sequence length="106" mass="11985">MTLQVRLLMLPASSDCLILSTRVWAARRVLVHEAESEKGGVRGWSSALEPPLLLHLRQSSIQSTRQPVTSDLKFSRIFAHVKRVQRHDLLIVSPSGRWTVDSTRLC</sequence>